<dbReference type="RefSeq" id="WP_057631602.1">
    <property type="nucleotide sequence ID" value="NZ_LDJI01000002.1"/>
</dbReference>
<feature type="domain" description="RNA polymerase sigma-70 region 2" evidence="5">
    <location>
        <begin position="23"/>
        <end position="85"/>
    </location>
</feature>
<evidence type="ECO:0000256" key="4">
    <source>
        <dbReference type="ARBA" id="ARBA00023163"/>
    </source>
</evidence>
<dbReference type="STRING" id="405444.ABB26_00455"/>
<evidence type="ECO:0000256" key="2">
    <source>
        <dbReference type="ARBA" id="ARBA00023015"/>
    </source>
</evidence>
<comment type="similarity">
    <text evidence="1">Belongs to the sigma-70 factor family. ECF subfamily.</text>
</comment>
<dbReference type="GO" id="GO:0016987">
    <property type="term" value="F:sigma factor activity"/>
    <property type="evidence" value="ECO:0007669"/>
    <property type="project" value="UniProtKB-KW"/>
</dbReference>
<dbReference type="CDD" id="cd06171">
    <property type="entry name" value="Sigma70_r4"/>
    <property type="match status" value="1"/>
</dbReference>
<keyword evidence="8" id="KW-1185">Reference proteome</keyword>
<proteinExistence type="inferred from homology"/>
<dbReference type="Proteomes" id="UP000050864">
    <property type="component" value="Unassembled WGS sequence"/>
</dbReference>
<dbReference type="InterPro" id="IPR013249">
    <property type="entry name" value="RNA_pol_sigma70_r4_t2"/>
</dbReference>
<reference evidence="7 8" key="1">
    <citation type="submission" date="2015-05" db="EMBL/GenBank/DDBJ databases">
        <title>Genome sequencing and analysis of members of genus Stenotrophomonas.</title>
        <authorList>
            <person name="Patil P.P."/>
            <person name="Midha S."/>
            <person name="Patil P.B."/>
        </authorList>
    </citation>
    <scope>NUCLEOTIDE SEQUENCE [LARGE SCALE GENOMIC DNA]</scope>
    <source>
        <strain evidence="7 8">DSM 18929</strain>
    </source>
</reference>
<dbReference type="InterPro" id="IPR007627">
    <property type="entry name" value="RNA_pol_sigma70_r2"/>
</dbReference>
<dbReference type="Pfam" id="PF04542">
    <property type="entry name" value="Sigma70_r2"/>
    <property type="match status" value="1"/>
</dbReference>
<dbReference type="SUPFAM" id="SSF88946">
    <property type="entry name" value="Sigma2 domain of RNA polymerase sigma factors"/>
    <property type="match status" value="1"/>
</dbReference>
<evidence type="ECO:0000313" key="8">
    <source>
        <dbReference type="Proteomes" id="UP000050864"/>
    </source>
</evidence>
<dbReference type="InterPro" id="IPR036388">
    <property type="entry name" value="WH-like_DNA-bd_sf"/>
</dbReference>
<dbReference type="PATRIC" id="fig|405444.3.peg.1140"/>
<dbReference type="OrthoDB" id="6689546at2"/>
<dbReference type="InterPro" id="IPR013324">
    <property type="entry name" value="RNA_pol_sigma_r3/r4-like"/>
</dbReference>
<gene>
    <name evidence="7" type="ORF">ABB26_00455</name>
</gene>
<sequence>MKDFGPTFIARERAAWLVQHVLPHERVLRGWLINTFRDQVDVDDVIQECYALMMSMDDVSHIKDVRSYLLTAVRSVVLQGLRRAKVVHIESVGEIGRLDIASEMPSPESHASGIQELRHLERCVGQLPERCREVFLMRKMNGLSQRQISENLGISENTVEKHMVKALKYLGLALAAGEWAVSGSGKRRMNAKEAIREKQD</sequence>
<dbReference type="InterPro" id="IPR013325">
    <property type="entry name" value="RNA_pol_sigma_r2"/>
</dbReference>
<dbReference type="PANTHER" id="PTHR43133">
    <property type="entry name" value="RNA POLYMERASE ECF-TYPE SIGMA FACTO"/>
    <property type="match status" value="1"/>
</dbReference>
<dbReference type="EMBL" id="LDJI01000002">
    <property type="protein sequence ID" value="KRG66368.1"/>
    <property type="molecule type" value="Genomic_DNA"/>
</dbReference>
<evidence type="ECO:0000256" key="1">
    <source>
        <dbReference type="ARBA" id="ARBA00010641"/>
    </source>
</evidence>
<dbReference type="InterPro" id="IPR039425">
    <property type="entry name" value="RNA_pol_sigma-70-like"/>
</dbReference>
<keyword evidence="2" id="KW-0805">Transcription regulation</keyword>
<evidence type="ECO:0000313" key="7">
    <source>
        <dbReference type="EMBL" id="KRG66368.1"/>
    </source>
</evidence>
<dbReference type="Gene3D" id="1.10.10.10">
    <property type="entry name" value="Winged helix-like DNA-binding domain superfamily/Winged helix DNA-binding domain"/>
    <property type="match status" value="1"/>
</dbReference>
<dbReference type="Pfam" id="PF08281">
    <property type="entry name" value="Sigma70_r4_2"/>
    <property type="match status" value="1"/>
</dbReference>
<keyword evidence="3" id="KW-0731">Sigma factor</keyword>
<organism evidence="7 8">
    <name type="scientific">Stenotrophomonas humi</name>
    <dbReference type="NCBI Taxonomy" id="405444"/>
    <lineage>
        <taxon>Bacteria</taxon>
        <taxon>Pseudomonadati</taxon>
        <taxon>Pseudomonadota</taxon>
        <taxon>Gammaproteobacteria</taxon>
        <taxon>Lysobacterales</taxon>
        <taxon>Lysobacteraceae</taxon>
        <taxon>Stenotrophomonas</taxon>
    </lineage>
</organism>
<keyword evidence="4" id="KW-0804">Transcription</keyword>
<dbReference type="GO" id="GO:0006352">
    <property type="term" value="P:DNA-templated transcription initiation"/>
    <property type="evidence" value="ECO:0007669"/>
    <property type="project" value="InterPro"/>
</dbReference>
<dbReference type="NCBIfam" id="TIGR02937">
    <property type="entry name" value="sigma70-ECF"/>
    <property type="match status" value="1"/>
</dbReference>
<evidence type="ECO:0000259" key="6">
    <source>
        <dbReference type="Pfam" id="PF08281"/>
    </source>
</evidence>
<accession>A0A0R0CAY4</accession>
<dbReference type="InterPro" id="IPR014284">
    <property type="entry name" value="RNA_pol_sigma-70_dom"/>
</dbReference>
<feature type="domain" description="RNA polymerase sigma factor 70 region 4 type 2" evidence="6">
    <location>
        <begin position="120"/>
        <end position="170"/>
    </location>
</feature>
<protein>
    <recommendedName>
        <fullName evidence="9">RNA polymerase subunit sigma-24</fullName>
    </recommendedName>
</protein>
<name>A0A0R0CAY4_9GAMM</name>
<comment type="caution">
    <text evidence="7">The sequence shown here is derived from an EMBL/GenBank/DDBJ whole genome shotgun (WGS) entry which is preliminary data.</text>
</comment>
<dbReference type="PANTHER" id="PTHR43133:SF63">
    <property type="entry name" value="RNA POLYMERASE SIGMA FACTOR FECI-RELATED"/>
    <property type="match status" value="1"/>
</dbReference>
<evidence type="ECO:0000256" key="3">
    <source>
        <dbReference type="ARBA" id="ARBA00023082"/>
    </source>
</evidence>
<dbReference type="SUPFAM" id="SSF88659">
    <property type="entry name" value="Sigma3 and sigma4 domains of RNA polymerase sigma factors"/>
    <property type="match status" value="1"/>
</dbReference>
<dbReference type="AlphaFoldDB" id="A0A0R0CAY4"/>
<evidence type="ECO:0000259" key="5">
    <source>
        <dbReference type="Pfam" id="PF04542"/>
    </source>
</evidence>
<evidence type="ECO:0008006" key="9">
    <source>
        <dbReference type="Google" id="ProtNLM"/>
    </source>
</evidence>
<dbReference type="GO" id="GO:0003677">
    <property type="term" value="F:DNA binding"/>
    <property type="evidence" value="ECO:0007669"/>
    <property type="project" value="InterPro"/>
</dbReference>